<keyword evidence="2" id="KW-0456">Lyase</keyword>
<proteinExistence type="predicted"/>
<dbReference type="Gene3D" id="3.40.225.10">
    <property type="entry name" value="Class II aldolase/adducin N-terminal domain"/>
    <property type="match status" value="1"/>
</dbReference>
<sequence length="221" mass="24679">MLDKLKQEVVKYALEADRSGLCKHRSGNFSMRDPKTGYVCITPTGVDRAELSYHDIVVIDLDAKVIEAETGLRPTSETLMHLAAYKMRQDVNAVAHTHSRFATSFSILKKPIPAIVYEVANLGCKNGYIPVADYGRPGTPELAERTVAQLKISDVVLMESHGVIAVDADIKEALLKAHYVEEMAEIYYRTLTLTGGTEPHVVPLEELQKWEYPKEIQLLPK</sequence>
<reference evidence="4 5" key="1">
    <citation type="submission" date="2016-10" db="EMBL/GenBank/DDBJ databases">
        <authorList>
            <person name="de Groot N.N."/>
        </authorList>
    </citation>
    <scope>NUCLEOTIDE SEQUENCE [LARGE SCALE GENOMIC DNA]</scope>
    <source>
        <strain evidence="4 5">DSM 2179</strain>
    </source>
</reference>
<dbReference type="GO" id="GO:0005829">
    <property type="term" value="C:cytosol"/>
    <property type="evidence" value="ECO:0007669"/>
    <property type="project" value="TreeGrafter"/>
</dbReference>
<gene>
    <name evidence="4" type="ORF">SAMN05660742_1269</name>
</gene>
<dbReference type="InterPro" id="IPR050197">
    <property type="entry name" value="Aldolase_class_II_sugar_metab"/>
</dbReference>
<dbReference type="PANTHER" id="PTHR22789:SF0">
    <property type="entry name" value="3-OXO-TETRONATE 4-PHOSPHATE DECARBOXYLASE-RELATED"/>
    <property type="match status" value="1"/>
</dbReference>
<dbReference type="GO" id="GO:0016832">
    <property type="term" value="F:aldehyde-lyase activity"/>
    <property type="evidence" value="ECO:0007669"/>
    <property type="project" value="TreeGrafter"/>
</dbReference>
<accession>A0A1H7D1X1</accession>
<dbReference type="Proteomes" id="UP000199662">
    <property type="component" value="Unassembled WGS sequence"/>
</dbReference>
<evidence type="ECO:0000259" key="3">
    <source>
        <dbReference type="SMART" id="SM01007"/>
    </source>
</evidence>
<dbReference type="SMART" id="SM01007">
    <property type="entry name" value="Aldolase_II"/>
    <property type="match status" value="1"/>
</dbReference>
<evidence type="ECO:0000256" key="2">
    <source>
        <dbReference type="ARBA" id="ARBA00023239"/>
    </source>
</evidence>
<feature type="domain" description="Class II aldolase/adducin N-terminal" evidence="3">
    <location>
        <begin position="7"/>
        <end position="188"/>
    </location>
</feature>
<dbReference type="SUPFAM" id="SSF53639">
    <property type="entry name" value="AraD/HMP-PK domain-like"/>
    <property type="match status" value="1"/>
</dbReference>
<dbReference type="GO" id="GO:0046872">
    <property type="term" value="F:metal ion binding"/>
    <property type="evidence" value="ECO:0007669"/>
    <property type="project" value="UniProtKB-KW"/>
</dbReference>
<organism evidence="4 5">
    <name type="scientific">Propionispira arboris</name>
    <dbReference type="NCBI Taxonomy" id="84035"/>
    <lineage>
        <taxon>Bacteria</taxon>
        <taxon>Bacillati</taxon>
        <taxon>Bacillota</taxon>
        <taxon>Negativicutes</taxon>
        <taxon>Selenomonadales</taxon>
        <taxon>Selenomonadaceae</taxon>
        <taxon>Propionispira</taxon>
    </lineage>
</organism>
<name>A0A1H7D1X1_9FIRM</name>
<evidence type="ECO:0000256" key="1">
    <source>
        <dbReference type="ARBA" id="ARBA00022723"/>
    </source>
</evidence>
<dbReference type="GO" id="GO:0019323">
    <property type="term" value="P:pentose catabolic process"/>
    <property type="evidence" value="ECO:0007669"/>
    <property type="project" value="TreeGrafter"/>
</dbReference>
<dbReference type="STRING" id="84035.SAMN05660742_1269"/>
<dbReference type="AlphaFoldDB" id="A0A1H7D1X1"/>
<dbReference type="PANTHER" id="PTHR22789">
    <property type="entry name" value="FUCULOSE PHOSPHATE ALDOLASE"/>
    <property type="match status" value="1"/>
</dbReference>
<dbReference type="RefSeq" id="WP_091835365.1">
    <property type="nucleotide sequence ID" value="NZ_FNZK01000026.1"/>
</dbReference>
<dbReference type="EMBL" id="FNZK01000026">
    <property type="protein sequence ID" value="SEJ93512.1"/>
    <property type="molecule type" value="Genomic_DNA"/>
</dbReference>
<evidence type="ECO:0000313" key="4">
    <source>
        <dbReference type="EMBL" id="SEJ93512.1"/>
    </source>
</evidence>
<evidence type="ECO:0000313" key="5">
    <source>
        <dbReference type="Proteomes" id="UP000199662"/>
    </source>
</evidence>
<dbReference type="InterPro" id="IPR036409">
    <property type="entry name" value="Aldolase_II/adducin_N_sf"/>
</dbReference>
<protein>
    <submittedName>
        <fullName evidence="4">L-fuculose-phosphate aldolase</fullName>
    </submittedName>
</protein>
<keyword evidence="5" id="KW-1185">Reference proteome</keyword>
<dbReference type="InterPro" id="IPR001303">
    <property type="entry name" value="Aldolase_II/adducin_N"/>
</dbReference>
<dbReference type="Pfam" id="PF00596">
    <property type="entry name" value="Aldolase_II"/>
    <property type="match status" value="1"/>
</dbReference>
<keyword evidence="1" id="KW-0479">Metal-binding</keyword>